<dbReference type="AlphaFoldDB" id="A0A843UAB5"/>
<comment type="caution">
    <text evidence="2">The sequence shown here is derived from an EMBL/GenBank/DDBJ whole genome shotgun (WGS) entry which is preliminary data.</text>
</comment>
<evidence type="ECO:0000313" key="2">
    <source>
        <dbReference type="EMBL" id="MQL78900.1"/>
    </source>
</evidence>
<keyword evidence="3" id="KW-1185">Reference proteome</keyword>
<feature type="region of interest" description="Disordered" evidence="1">
    <location>
        <begin position="53"/>
        <end position="86"/>
    </location>
</feature>
<dbReference type="EMBL" id="NMUH01000423">
    <property type="protein sequence ID" value="MQL78900.1"/>
    <property type="molecule type" value="Genomic_DNA"/>
</dbReference>
<dbReference type="Proteomes" id="UP000652761">
    <property type="component" value="Unassembled WGS sequence"/>
</dbReference>
<sequence>MFFTNPSFWPELKNLDPFLMLDEFSGVGGREFFICSSIESLLIPVQNCYIHASGSSRGTRNCRARTSAASRRGGTPSSTSWKGGVFGGTESSPVAAHTLVLGADDGLSAWNRSDGPFTSS</sequence>
<evidence type="ECO:0000313" key="3">
    <source>
        <dbReference type="Proteomes" id="UP000652761"/>
    </source>
</evidence>
<reference evidence="2" key="1">
    <citation type="submission" date="2017-07" db="EMBL/GenBank/DDBJ databases">
        <title>Taro Niue Genome Assembly and Annotation.</title>
        <authorList>
            <person name="Atibalentja N."/>
            <person name="Keating K."/>
            <person name="Fields C.J."/>
        </authorList>
    </citation>
    <scope>NUCLEOTIDE SEQUENCE</scope>
    <source>
        <strain evidence="2">Niue_2</strain>
        <tissue evidence="2">Leaf</tissue>
    </source>
</reference>
<organism evidence="2 3">
    <name type="scientific">Colocasia esculenta</name>
    <name type="common">Wild taro</name>
    <name type="synonym">Arum esculentum</name>
    <dbReference type="NCBI Taxonomy" id="4460"/>
    <lineage>
        <taxon>Eukaryota</taxon>
        <taxon>Viridiplantae</taxon>
        <taxon>Streptophyta</taxon>
        <taxon>Embryophyta</taxon>
        <taxon>Tracheophyta</taxon>
        <taxon>Spermatophyta</taxon>
        <taxon>Magnoliopsida</taxon>
        <taxon>Liliopsida</taxon>
        <taxon>Araceae</taxon>
        <taxon>Aroideae</taxon>
        <taxon>Colocasieae</taxon>
        <taxon>Colocasia</taxon>
    </lineage>
</organism>
<gene>
    <name evidence="2" type="ORF">Taro_011351</name>
</gene>
<name>A0A843UAB5_COLES</name>
<feature type="compositionally biased region" description="Low complexity" evidence="1">
    <location>
        <begin position="64"/>
        <end position="75"/>
    </location>
</feature>
<proteinExistence type="predicted"/>
<dbReference type="OrthoDB" id="198735at2759"/>
<evidence type="ECO:0000256" key="1">
    <source>
        <dbReference type="SAM" id="MobiDB-lite"/>
    </source>
</evidence>
<protein>
    <submittedName>
        <fullName evidence="2">Uncharacterized protein</fullName>
    </submittedName>
</protein>
<accession>A0A843UAB5</accession>